<dbReference type="PANTHER" id="PTHR35767">
    <property type="entry name" value="HAPLESS PROTEIN"/>
    <property type="match status" value="1"/>
</dbReference>
<feature type="compositionally biased region" description="Pro residues" evidence="1">
    <location>
        <begin position="1"/>
        <end position="10"/>
    </location>
</feature>
<protein>
    <recommendedName>
        <fullName evidence="4">Hapless 8</fullName>
    </recommendedName>
</protein>
<evidence type="ECO:0000313" key="2">
    <source>
        <dbReference type="EMBL" id="KAF7139884.1"/>
    </source>
</evidence>
<dbReference type="OrthoDB" id="1929441at2759"/>
<proteinExistence type="predicted"/>
<comment type="caution">
    <text evidence="2">The sequence shown here is derived from an EMBL/GenBank/DDBJ whole genome shotgun (WGS) entry which is preliminary data.</text>
</comment>
<feature type="region of interest" description="Disordered" evidence="1">
    <location>
        <begin position="513"/>
        <end position="562"/>
    </location>
</feature>
<feature type="compositionally biased region" description="Polar residues" evidence="1">
    <location>
        <begin position="885"/>
        <end position="896"/>
    </location>
</feature>
<dbReference type="Gene3D" id="3.30.160.60">
    <property type="entry name" value="Classic Zinc Finger"/>
    <property type="match status" value="1"/>
</dbReference>
<feature type="region of interest" description="Disordered" evidence="1">
    <location>
        <begin position="1"/>
        <end position="24"/>
    </location>
</feature>
<dbReference type="EMBL" id="WJXA01000006">
    <property type="protein sequence ID" value="KAF7139884.1"/>
    <property type="molecule type" value="Genomic_DNA"/>
</dbReference>
<feature type="compositionally biased region" description="Basic and acidic residues" evidence="1">
    <location>
        <begin position="897"/>
        <end position="911"/>
    </location>
</feature>
<reference evidence="2" key="1">
    <citation type="submission" date="2019-11" db="EMBL/GenBank/DDBJ databases">
        <authorList>
            <person name="Liu Y."/>
            <person name="Hou J."/>
            <person name="Li T.-Q."/>
            <person name="Guan C.-H."/>
            <person name="Wu X."/>
            <person name="Wu H.-Z."/>
            <person name="Ling F."/>
            <person name="Zhang R."/>
            <person name="Shi X.-G."/>
            <person name="Ren J.-P."/>
            <person name="Chen E.-F."/>
            <person name="Sun J.-M."/>
        </authorList>
    </citation>
    <scope>NUCLEOTIDE SEQUENCE</scope>
    <source>
        <strain evidence="2">Adult_tree_wgs_1</strain>
        <tissue evidence="2">Leaves</tissue>
    </source>
</reference>
<feature type="region of interest" description="Disordered" evidence="1">
    <location>
        <begin position="399"/>
        <end position="418"/>
    </location>
</feature>
<accession>A0A834GPY5</accession>
<feature type="compositionally biased region" description="Low complexity" evidence="1">
    <location>
        <begin position="1289"/>
        <end position="1309"/>
    </location>
</feature>
<dbReference type="Proteomes" id="UP000626092">
    <property type="component" value="Unassembled WGS sequence"/>
</dbReference>
<name>A0A834GPY5_RHOSS</name>
<dbReference type="PANTHER" id="PTHR35767:SF1">
    <property type="entry name" value="HAPLESS PROTEIN"/>
    <property type="match status" value="1"/>
</dbReference>
<organism evidence="2 3">
    <name type="scientific">Rhododendron simsii</name>
    <name type="common">Sims's rhododendron</name>
    <dbReference type="NCBI Taxonomy" id="118357"/>
    <lineage>
        <taxon>Eukaryota</taxon>
        <taxon>Viridiplantae</taxon>
        <taxon>Streptophyta</taxon>
        <taxon>Embryophyta</taxon>
        <taxon>Tracheophyta</taxon>
        <taxon>Spermatophyta</taxon>
        <taxon>Magnoliopsida</taxon>
        <taxon>eudicotyledons</taxon>
        <taxon>Gunneridae</taxon>
        <taxon>Pentapetalae</taxon>
        <taxon>asterids</taxon>
        <taxon>Ericales</taxon>
        <taxon>Ericaceae</taxon>
        <taxon>Ericoideae</taxon>
        <taxon>Rhodoreae</taxon>
        <taxon>Rhododendron</taxon>
    </lineage>
</organism>
<feature type="compositionally biased region" description="Polar residues" evidence="1">
    <location>
        <begin position="1270"/>
        <end position="1283"/>
    </location>
</feature>
<sequence>MLSTENPPPSTDDSDPPTCSTPLPCEEISQLIRSGGDERASSDDKVPLQEEVDLFKSGLDYDNNPLPKFSIRDYVFSTRSKDINTNWPFSQKNLQLCLKHGVKDLLPPFQPLESLRNRSIERCTVETSLINNQNITDLDGKSSISPSMASDHHFVSTASDNPGSCTQNLAFDCVDIGLEESKGEKKRDSELQVTTTSQSLCEIDPADKSKSKNQSPVKKCRLIVKVGSGAADPSSNEDHMSKSVAVSETMASNVCPVCKIFSSSSNTTLNAHIDQCLSPESNMTWTPNSRVVKHRIKPRKVRLMTDIYVTARHCTLEELDRRNGTNWALNTSFPAQENVEDCIEEEEERVASVDLKEKGDEGAVYIDANGTKVRILSKFNDASSSVPKREADIGTRKILKGGKGSKLDSSSKKRHHAQKHQKYLELALQSKQFCSSKPRRTTTEVHGDGERNFSLVENCGKLGSLPQPLKAQEQIKPNGSGTIMKWACSKRTVLFKKRNLKEGLQDVARDFRQEHPAESDQPSLGDSHVGRSCVKKTPNMYESPLSSPENRKRLRNSSFKMPSSECNEEPCMAKKVGFTSFGSQTERFLESPQRSVKQFRIDSASANASSKGFANNGEQYVPYLGKQPVEINANFCSNPSRNHHVLSSKAPKFSSLKKHVLSAGRCRSVVTKSKCKVKMKFTSNKKSGMRCAAESTEEIMPLPSMVVEKHDSKKKHSENPTHVPRNASLVRSGVLKLRKKRGAFGISHNEDSRPLNSAADCHSYEVGKNIDSSARVCGDIADTFGDRVISPSLGVDLGDNAMSLSRSLSPEFHKLGTPSLGDEQEMFCVDKAVNNLIAENTDMGEGGMDSKDGQGNYFSEVDPIPIPGPPGSFLPSPRDMGSEDLQGNSSITTSRVHSSEDHHDLVDRDSSDSPISATSTVSNSMMARSDSKSSESMFSKDEIHLGISVASSYDAVAQNNTAPVSQAATMLSERANLNDKGFTGFRNDQPCCCSRKEGISQGVSLNYQESQLLRRRTMASVPTGKQPSCDSNRRSPNSLNSMPEMIPMDNFPGMKSAVGPVSIKVSTDSALNSPAFGDCDSASPSPSASNSMIRLMGRNLMVVNKDENVSQQFKPVVPQSVSPHHHPNQHLQKLSGFSSGSTQSEDFPSFYRMGHQHPNMGFPQASSSPLASSGVLFSKNAGGYHFPNDPYRSWKRNADSTAKSMKEIIVVDDTLPARKADSAADIAPFPENMMENRVSSAGIPILMAANYNSRYMNHFYSYQPPDYTPNCESKSHMTQSASFQIPPHSRAGSSSSNLRSSSYYSPSFS</sequence>
<feature type="region of interest" description="Disordered" evidence="1">
    <location>
        <begin position="841"/>
        <end position="936"/>
    </location>
</feature>
<evidence type="ECO:0000256" key="1">
    <source>
        <dbReference type="SAM" id="MobiDB-lite"/>
    </source>
</evidence>
<feature type="compositionally biased region" description="Polar residues" evidence="1">
    <location>
        <begin position="912"/>
        <end position="926"/>
    </location>
</feature>
<evidence type="ECO:0008006" key="4">
    <source>
        <dbReference type="Google" id="ProtNLM"/>
    </source>
</evidence>
<feature type="region of interest" description="Disordered" evidence="1">
    <location>
        <begin position="1270"/>
        <end position="1309"/>
    </location>
</feature>
<evidence type="ECO:0000313" key="3">
    <source>
        <dbReference type="Proteomes" id="UP000626092"/>
    </source>
</evidence>
<keyword evidence="3" id="KW-1185">Reference proteome</keyword>
<gene>
    <name evidence="2" type="ORF">RHSIM_Rhsim06G0235500</name>
</gene>